<dbReference type="InterPro" id="IPR031127">
    <property type="entry name" value="E3_UB_ligase_RBR"/>
</dbReference>
<keyword evidence="5" id="KW-0833">Ubl conjugation pathway</keyword>
<keyword evidence="6" id="KW-0862">Zinc</keyword>
<comment type="caution">
    <text evidence="10">The sequence shown here is derived from an EMBL/GenBank/DDBJ whole genome shotgun (WGS) entry which is preliminary data.</text>
</comment>
<dbReference type="EMBL" id="JAWJWE010000003">
    <property type="protein sequence ID" value="KAK6639178.1"/>
    <property type="molecule type" value="Genomic_DNA"/>
</dbReference>
<feature type="domain" description="RING-type" evidence="9">
    <location>
        <begin position="424"/>
        <end position="632"/>
    </location>
</feature>
<dbReference type="Pfam" id="PF26200">
    <property type="entry name" value="Rcat_RNF216"/>
    <property type="match status" value="1"/>
</dbReference>
<dbReference type="InterPro" id="IPR047545">
    <property type="entry name" value="BRcat_RBR_RNF216"/>
</dbReference>
<name>A0AAN8Q622_POLSC</name>
<evidence type="ECO:0000259" key="9">
    <source>
        <dbReference type="PROSITE" id="PS51873"/>
    </source>
</evidence>
<evidence type="ECO:0000256" key="5">
    <source>
        <dbReference type="ARBA" id="ARBA00022786"/>
    </source>
</evidence>
<gene>
    <name evidence="10" type="ORF">RUM43_007448</name>
</gene>
<evidence type="ECO:0000256" key="1">
    <source>
        <dbReference type="ARBA" id="ARBA00022679"/>
    </source>
</evidence>
<accession>A0AAN8Q622</accession>
<evidence type="ECO:0000313" key="10">
    <source>
        <dbReference type="EMBL" id="KAK6639178.1"/>
    </source>
</evidence>
<dbReference type="GO" id="GO:0004842">
    <property type="term" value="F:ubiquitin-protein transferase activity"/>
    <property type="evidence" value="ECO:0007669"/>
    <property type="project" value="InterPro"/>
</dbReference>
<dbReference type="Gene3D" id="1.20.120.1750">
    <property type="match status" value="1"/>
</dbReference>
<evidence type="ECO:0008006" key="12">
    <source>
        <dbReference type="Google" id="ProtNLM"/>
    </source>
</evidence>
<keyword evidence="1" id="KW-0808">Transferase</keyword>
<dbReference type="PROSITE" id="PS51873">
    <property type="entry name" value="TRIAD"/>
    <property type="match status" value="1"/>
</dbReference>
<dbReference type="SUPFAM" id="SSF57850">
    <property type="entry name" value="RING/U-box"/>
    <property type="match status" value="1"/>
</dbReference>
<dbReference type="CDD" id="cd20339">
    <property type="entry name" value="BRcat_RBR_RNF216"/>
    <property type="match status" value="1"/>
</dbReference>
<dbReference type="InterPro" id="IPR044066">
    <property type="entry name" value="TRIAD_supradom"/>
</dbReference>
<organism evidence="10 11">
    <name type="scientific">Polyplax serrata</name>
    <name type="common">Common mouse louse</name>
    <dbReference type="NCBI Taxonomy" id="468196"/>
    <lineage>
        <taxon>Eukaryota</taxon>
        <taxon>Metazoa</taxon>
        <taxon>Ecdysozoa</taxon>
        <taxon>Arthropoda</taxon>
        <taxon>Hexapoda</taxon>
        <taxon>Insecta</taxon>
        <taxon>Pterygota</taxon>
        <taxon>Neoptera</taxon>
        <taxon>Paraneoptera</taxon>
        <taxon>Psocodea</taxon>
        <taxon>Troctomorpha</taxon>
        <taxon>Phthiraptera</taxon>
        <taxon>Anoplura</taxon>
        <taxon>Polyplacidae</taxon>
        <taxon>Polyplax</taxon>
    </lineage>
</organism>
<dbReference type="AlphaFoldDB" id="A0AAN8Q622"/>
<feature type="compositionally biased region" description="Low complexity" evidence="7">
    <location>
        <begin position="17"/>
        <end position="38"/>
    </location>
</feature>
<keyword evidence="2" id="KW-0479">Metal-binding</keyword>
<dbReference type="GO" id="GO:0008270">
    <property type="term" value="F:zinc ion binding"/>
    <property type="evidence" value="ECO:0007669"/>
    <property type="project" value="UniProtKB-KW"/>
</dbReference>
<protein>
    <recommendedName>
        <fullName evidence="12">RING-type domain-containing protein</fullName>
    </recommendedName>
</protein>
<evidence type="ECO:0000313" key="11">
    <source>
        <dbReference type="Proteomes" id="UP001372834"/>
    </source>
</evidence>
<sequence length="673" mass="77021">MMFEELDHEDLWPSQGKNKSAGAKKATATRTKTTANNKMPKIQIFSSPTRDDETATKKNKPKGPARKKNTSGPLEPKADATENSTTQKPKPRAKSKQVPGKENHEPPTTGKVTIETEAKRGNARAGTRRVGANKENLVAAEDKEKSKTVRKRQKKAPVEEQVPTGEGKDGSKKVPNGSNASKSRSSLLKDFQINQDLALLESMFPNIDPAFLKAQYTKKKRSLEETINLISVRKTANDTVTRQGETDKMAIDRIQQKYTREFNVAAYIKTIPDPWNYFLNTDQYNSLRYAEQSFLYLKTKFPMYYVQTVKEELVKCEYSLYRTKKELAKTRNKYLYKTRMSSRMKAVPTVMNEVKFDVQFLQEVSETNERTRAATVFPVERPTTTPFCLFQVAFIEHEEEIIEKLKEIETAKFAKFKQVLNVDVQVWCRSCSNRNLTWENSTFCKDNHPICKECINRHVMREINDDNFVFKCPIRCHQILTLDLIQDLLCPKLLAVVTRKNQFDELRDVGFGNVIHCPSCYYIQVTPTPHQTHFHCLNPSCMRVSCRKCNRCNHDPLACDEVEEGQMPEDKFDVSPALCYNCNRELVKEENTNKLHCQCGTVMCYLCRQPYANCHHNIFSSVDLGGEYFNTSGSESTTIGDSNRYLHDISASESDTTAGSEEQILQYVESLEF</sequence>
<keyword evidence="4" id="KW-0863">Zinc-finger</keyword>
<feature type="domain" description="CUE" evidence="8">
    <location>
        <begin position="192"/>
        <end position="235"/>
    </location>
</feature>
<evidence type="ECO:0000256" key="6">
    <source>
        <dbReference type="ARBA" id="ARBA00022833"/>
    </source>
</evidence>
<feature type="compositionally biased region" description="Basic residues" evidence="7">
    <location>
        <begin position="57"/>
        <end position="69"/>
    </location>
</feature>
<evidence type="ECO:0000256" key="4">
    <source>
        <dbReference type="ARBA" id="ARBA00022771"/>
    </source>
</evidence>
<dbReference type="PANTHER" id="PTHR11685">
    <property type="entry name" value="RBR FAMILY RING FINGER AND IBR DOMAIN-CONTAINING"/>
    <property type="match status" value="1"/>
</dbReference>
<dbReference type="GO" id="GO:0043130">
    <property type="term" value="F:ubiquitin binding"/>
    <property type="evidence" value="ECO:0007669"/>
    <property type="project" value="InterPro"/>
</dbReference>
<dbReference type="PROSITE" id="PS51140">
    <property type="entry name" value="CUE"/>
    <property type="match status" value="1"/>
</dbReference>
<reference evidence="10 11" key="1">
    <citation type="submission" date="2023-10" db="EMBL/GenBank/DDBJ databases">
        <title>Genomes of two closely related lineages of the louse Polyplax serrata with different host specificities.</title>
        <authorList>
            <person name="Martinu J."/>
            <person name="Tarabai H."/>
            <person name="Stefka J."/>
            <person name="Hypsa V."/>
        </authorList>
    </citation>
    <scope>NUCLEOTIDE SEQUENCE [LARGE SCALE GENOMIC DNA]</scope>
    <source>
        <strain evidence="10">HR10_N</strain>
    </source>
</reference>
<feature type="region of interest" description="Disordered" evidence="7">
    <location>
        <begin position="1"/>
        <end position="185"/>
    </location>
</feature>
<proteinExistence type="predicted"/>
<evidence type="ECO:0000256" key="2">
    <source>
        <dbReference type="ARBA" id="ARBA00022723"/>
    </source>
</evidence>
<dbReference type="InterPro" id="IPR003892">
    <property type="entry name" value="CUE"/>
</dbReference>
<evidence type="ECO:0000256" key="3">
    <source>
        <dbReference type="ARBA" id="ARBA00022737"/>
    </source>
</evidence>
<feature type="compositionally biased region" description="Polar residues" evidence="7">
    <location>
        <begin position="176"/>
        <end position="185"/>
    </location>
</feature>
<dbReference type="Proteomes" id="UP001372834">
    <property type="component" value="Unassembled WGS sequence"/>
</dbReference>
<dbReference type="GO" id="GO:0016567">
    <property type="term" value="P:protein ubiquitination"/>
    <property type="evidence" value="ECO:0007669"/>
    <property type="project" value="InterPro"/>
</dbReference>
<evidence type="ECO:0000256" key="7">
    <source>
        <dbReference type="SAM" id="MobiDB-lite"/>
    </source>
</evidence>
<keyword evidence="3" id="KW-0677">Repeat</keyword>
<evidence type="ECO:0000259" key="8">
    <source>
        <dbReference type="PROSITE" id="PS51140"/>
    </source>
</evidence>